<keyword evidence="2" id="KW-1185">Reference proteome</keyword>
<evidence type="ECO:0000313" key="1">
    <source>
        <dbReference type="EMBL" id="KAF2436383.1"/>
    </source>
</evidence>
<name>A0A9P4P446_9PEZI</name>
<proteinExistence type="predicted"/>
<protein>
    <submittedName>
        <fullName evidence="1">Uncharacterized protein</fullName>
    </submittedName>
</protein>
<evidence type="ECO:0000313" key="2">
    <source>
        <dbReference type="Proteomes" id="UP000800235"/>
    </source>
</evidence>
<dbReference type="Proteomes" id="UP000800235">
    <property type="component" value="Unassembled WGS sequence"/>
</dbReference>
<organism evidence="1 2">
    <name type="scientific">Tothia fuscella</name>
    <dbReference type="NCBI Taxonomy" id="1048955"/>
    <lineage>
        <taxon>Eukaryota</taxon>
        <taxon>Fungi</taxon>
        <taxon>Dikarya</taxon>
        <taxon>Ascomycota</taxon>
        <taxon>Pezizomycotina</taxon>
        <taxon>Dothideomycetes</taxon>
        <taxon>Pleosporomycetidae</taxon>
        <taxon>Venturiales</taxon>
        <taxon>Cylindrosympodiaceae</taxon>
        <taxon>Tothia</taxon>
    </lineage>
</organism>
<dbReference type="EMBL" id="MU007010">
    <property type="protein sequence ID" value="KAF2436383.1"/>
    <property type="molecule type" value="Genomic_DNA"/>
</dbReference>
<gene>
    <name evidence="1" type="ORF">EJ08DRAFT_711272</name>
</gene>
<dbReference type="AlphaFoldDB" id="A0A9P4P446"/>
<reference evidence="1" key="1">
    <citation type="journal article" date="2020" name="Stud. Mycol.">
        <title>101 Dothideomycetes genomes: a test case for predicting lifestyles and emergence of pathogens.</title>
        <authorList>
            <person name="Haridas S."/>
            <person name="Albert R."/>
            <person name="Binder M."/>
            <person name="Bloem J."/>
            <person name="Labutti K."/>
            <person name="Salamov A."/>
            <person name="Andreopoulos B."/>
            <person name="Baker S."/>
            <person name="Barry K."/>
            <person name="Bills G."/>
            <person name="Bluhm B."/>
            <person name="Cannon C."/>
            <person name="Castanera R."/>
            <person name="Culley D."/>
            <person name="Daum C."/>
            <person name="Ezra D."/>
            <person name="Gonzalez J."/>
            <person name="Henrissat B."/>
            <person name="Kuo A."/>
            <person name="Liang C."/>
            <person name="Lipzen A."/>
            <person name="Lutzoni F."/>
            <person name="Magnuson J."/>
            <person name="Mondo S."/>
            <person name="Nolan M."/>
            <person name="Ohm R."/>
            <person name="Pangilinan J."/>
            <person name="Park H.-J."/>
            <person name="Ramirez L."/>
            <person name="Alfaro M."/>
            <person name="Sun H."/>
            <person name="Tritt A."/>
            <person name="Yoshinaga Y."/>
            <person name="Zwiers L.-H."/>
            <person name="Turgeon B."/>
            <person name="Goodwin S."/>
            <person name="Spatafora J."/>
            <person name="Crous P."/>
            <person name="Grigoriev I."/>
        </authorList>
    </citation>
    <scope>NUCLEOTIDE SEQUENCE</scope>
    <source>
        <strain evidence="1">CBS 130266</strain>
    </source>
</reference>
<accession>A0A9P4P446</accession>
<comment type="caution">
    <text evidence="1">The sequence shown here is derived from an EMBL/GenBank/DDBJ whole genome shotgun (WGS) entry which is preliminary data.</text>
</comment>
<sequence>MELLIQRPNPMVDVRSNEETSLKIRERRYHERQDLNDQFHPLIAPDRWLHDDILAPIAPSVMKYDFHIHHFDNVTERERFLERVRPALRLVSRCLTSPWFSEWWTHTLLGLRSRCKKSGRMYLQNGNRRTYSGADKVRKESVMREMGERLSFTWDGEGYEKHEDGYCHVHVQQESPWTRKRGPGVPLGGAANDARYTIVLNIKYRDFALSDRFFWMQPVEKYHFNFYFAVILLKQLAYVVYAEGHCTQDGVPKEPSHHLDGDPHTMAQSWMTRMFEGFQADVMQLTLNFASMRIKWVLLQRYKRGNEPVPKSSEEDSWGLIYSRWIRLFFTDRFWSGVEAAPDPRNYLLPVFVPVGEYNPGRFEADPEELVIPVWRIKSLEELEFHPETNEMFDKSWEDIKTAHFLHDGYYAATEHWMALFDHSPLHSVPAPRTKEVARFPCRPAVEEMETNCKSDFRNTRFEGPPKYAAYLEKNLEDWAYLRLHVVRRTPLQLHVPSKEKVNQLIDGDLRARAIVEKDAKEKYRDVIHSWYACARARRKKEDKARSNWLYDFDNSAVNDWRSIRP</sequence>